<dbReference type="EMBL" id="JAAMPC010000005">
    <property type="protein sequence ID" value="KAG2312794.1"/>
    <property type="molecule type" value="Genomic_DNA"/>
</dbReference>
<protein>
    <submittedName>
        <fullName evidence="2">Uncharacterized protein</fullName>
    </submittedName>
</protein>
<sequence>MESTELYAPEELIKRSPEPSEDDSAENPVSSIQCGRERRLHGSTITDFLAKSGAQGSDVEPRRRLKLMVPNSSCGKHNWKKRATVKQEADFIWKAQIVEGLQQNGWSFVSCTGCSRKLDKSGTSLRCNRCVNPKVTGVIKVSTNEAPFVEDEGGQATASASNTVGAESDEPNPAGFKGKEGRCKRTVSEV</sequence>
<proteinExistence type="predicted"/>
<name>A0A8X7VJY8_BRACI</name>
<feature type="region of interest" description="Disordered" evidence="1">
    <location>
        <begin position="147"/>
        <end position="190"/>
    </location>
</feature>
<feature type="region of interest" description="Disordered" evidence="1">
    <location>
        <begin position="1"/>
        <end position="33"/>
    </location>
</feature>
<evidence type="ECO:0000256" key="1">
    <source>
        <dbReference type="SAM" id="MobiDB-lite"/>
    </source>
</evidence>
<evidence type="ECO:0000313" key="3">
    <source>
        <dbReference type="Proteomes" id="UP000886595"/>
    </source>
</evidence>
<keyword evidence="3" id="KW-1185">Reference proteome</keyword>
<evidence type="ECO:0000313" key="2">
    <source>
        <dbReference type="EMBL" id="KAG2312794.1"/>
    </source>
</evidence>
<comment type="caution">
    <text evidence="2">The sequence shown here is derived from an EMBL/GenBank/DDBJ whole genome shotgun (WGS) entry which is preliminary data.</text>
</comment>
<dbReference type="Gene3D" id="2.40.50.140">
    <property type="entry name" value="Nucleic acid-binding proteins"/>
    <property type="match status" value="1"/>
</dbReference>
<feature type="compositionally biased region" description="Polar residues" evidence="1">
    <location>
        <begin position="156"/>
        <end position="165"/>
    </location>
</feature>
<accession>A0A8X7VJY8</accession>
<dbReference type="OrthoDB" id="1097374at2759"/>
<feature type="compositionally biased region" description="Basic and acidic residues" evidence="1">
    <location>
        <begin position="177"/>
        <end position="190"/>
    </location>
</feature>
<dbReference type="AlphaFoldDB" id="A0A8X7VJY8"/>
<gene>
    <name evidence="2" type="ORF">Bca52824_024351</name>
</gene>
<reference evidence="2 3" key="1">
    <citation type="submission" date="2020-02" db="EMBL/GenBank/DDBJ databases">
        <authorList>
            <person name="Ma Q."/>
            <person name="Huang Y."/>
            <person name="Song X."/>
            <person name="Pei D."/>
        </authorList>
    </citation>
    <scope>NUCLEOTIDE SEQUENCE [LARGE SCALE GENOMIC DNA]</scope>
    <source>
        <strain evidence="2">Sxm20200214</strain>
        <tissue evidence="2">Leaf</tissue>
    </source>
</reference>
<organism evidence="2 3">
    <name type="scientific">Brassica carinata</name>
    <name type="common">Ethiopian mustard</name>
    <name type="synonym">Abyssinian cabbage</name>
    <dbReference type="NCBI Taxonomy" id="52824"/>
    <lineage>
        <taxon>Eukaryota</taxon>
        <taxon>Viridiplantae</taxon>
        <taxon>Streptophyta</taxon>
        <taxon>Embryophyta</taxon>
        <taxon>Tracheophyta</taxon>
        <taxon>Spermatophyta</taxon>
        <taxon>Magnoliopsida</taxon>
        <taxon>eudicotyledons</taxon>
        <taxon>Gunneridae</taxon>
        <taxon>Pentapetalae</taxon>
        <taxon>rosids</taxon>
        <taxon>malvids</taxon>
        <taxon>Brassicales</taxon>
        <taxon>Brassicaceae</taxon>
        <taxon>Brassiceae</taxon>
        <taxon>Brassica</taxon>
    </lineage>
</organism>
<dbReference type="Proteomes" id="UP000886595">
    <property type="component" value="Unassembled WGS sequence"/>
</dbReference>
<dbReference type="InterPro" id="IPR012340">
    <property type="entry name" value="NA-bd_OB-fold"/>
</dbReference>